<accession>A0A249PCW3</accession>
<dbReference type="EMBL" id="CP023067">
    <property type="protein sequence ID" value="ASY63602.1"/>
    <property type="molecule type" value="Genomic_DNA"/>
</dbReference>
<gene>
    <name evidence="1" type="ORF">SJ05684_c21610</name>
</gene>
<reference evidence="1 2" key="1">
    <citation type="submission" date="2017-08" db="EMBL/GenBank/DDBJ databases">
        <title>Multipartite genome sequences of Sinorhizobium species nodulating soybeans.</title>
        <authorList>
            <person name="Tian C.F."/>
        </authorList>
    </citation>
    <scope>NUCLEOTIDE SEQUENCE [LARGE SCALE GENOMIC DNA]</scope>
    <source>
        <strain evidence="1 2">CCBAU 05684</strain>
    </source>
</reference>
<evidence type="ECO:0000313" key="2">
    <source>
        <dbReference type="Proteomes" id="UP000217211"/>
    </source>
</evidence>
<protein>
    <submittedName>
        <fullName evidence="1">Uncharacterized protein</fullName>
    </submittedName>
</protein>
<proteinExistence type="predicted"/>
<dbReference type="AlphaFoldDB" id="A0A249PCW3"/>
<dbReference type="Proteomes" id="UP000217211">
    <property type="component" value="Chromosome"/>
</dbReference>
<evidence type="ECO:0000313" key="1">
    <source>
        <dbReference type="EMBL" id="ASY63602.1"/>
    </source>
</evidence>
<organism evidence="1 2">
    <name type="scientific">Sinorhizobium sojae CCBAU 05684</name>
    <dbReference type="NCBI Taxonomy" id="716928"/>
    <lineage>
        <taxon>Bacteria</taxon>
        <taxon>Pseudomonadati</taxon>
        <taxon>Pseudomonadota</taxon>
        <taxon>Alphaproteobacteria</taxon>
        <taxon>Hyphomicrobiales</taxon>
        <taxon>Rhizobiaceae</taxon>
        <taxon>Sinorhizobium/Ensifer group</taxon>
        <taxon>Sinorhizobium</taxon>
    </lineage>
</organism>
<keyword evidence="2" id="KW-1185">Reference proteome</keyword>
<name>A0A249PCW3_9HYPH</name>
<dbReference type="KEGG" id="esj:SJ05684_c21610"/>
<sequence length="63" mass="7418">MAVLRLQNPINRSRLLLCNRFVFRTDATKFNDVFRSIENADKLSRKPVNMLLDLRTNPLRFAP</sequence>